<dbReference type="AlphaFoldDB" id="A0A8D8KHV2"/>
<feature type="compositionally biased region" description="Pro residues" evidence="1">
    <location>
        <begin position="69"/>
        <end position="91"/>
    </location>
</feature>
<accession>A0A8D8KHV2</accession>
<feature type="region of interest" description="Disordered" evidence="1">
    <location>
        <begin position="34"/>
        <end position="136"/>
    </location>
</feature>
<feature type="chain" id="PRO_5036428279" evidence="2">
    <location>
        <begin position="26"/>
        <end position="136"/>
    </location>
</feature>
<keyword evidence="2" id="KW-0732">Signal</keyword>
<dbReference type="EMBL" id="HBUE01218189">
    <property type="protein sequence ID" value="CAG6538219.1"/>
    <property type="molecule type" value="Transcribed_RNA"/>
</dbReference>
<evidence type="ECO:0000256" key="2">
    <source>
        <dbReference type="SAM" id="SignalP"/>
    </source>
</evidence>
<feature type="signal peptide" evidence="2">
    <location>
        <begin position="1"/>
        <end position="25"/>
    </location>
</feature>
<dbReference type="EMBL" id="HBUE01324752">
    <property type="protein sequence ID" value="CAG6590231.1"/>
    <property type="molecule type" value="Transcribed_RNA"/>
</dbReference>
<protein>
    <submittedName>
        <fullName evidence="3">(northern house mosquito) hypothetical protein</fullName>
    </submittedName>
</protein>
<name>A0A8D8KHV2_CULPI</name>
<proteinExistence type="predicted"/>
<sequence>MAKLTSCSVFALFAVALVLVGTTRAAPGADFLRARRSPQFPPGMPSPPSGFPSPPMLALNRVARQAPPAGMPQGPPEGMPQGPPEGMPQGPPSMMTAIYRHTRETGQGEAGESMLDGSRMRREARGGGGKFPNRSG</sequence>
<evidence type="ECO:0000313" key="3">
    <source>
        <dbReference type="EMBL" id="CAG6590231.1"/>
    </source>
</evidence>
<feature type="compositionally biased region" description="Pro residues" evidence="1">
    <location>
        <begin position="39"/>
        <end position="55"/>
    </location>
</feature>
<reference evidence="3" key="1">
    <citation type="submission" date="2021-05" db="EMBL/GenBank/DDBJ databases">
        <authorList>
            <person name="Alioto T."/>
            <person name="Alioto T."/>
            <person name="Gomez Garrido J."/>
        </authorList>
    </citation>
    <scope>NUCLEOTIDE SEQUENCE</scope>
</reference>
<organism evidence="3">
    <name type="scientific">Culex pipiens</name>
    <name type="common">House mosquito</name>
    <dbReference type="NCBI Taxonomy" id="7175"/>
    <lineage>
        <taxon>Eukaryota</taxon>
        <taxon>Metazoa</taxon>
        <taxon>Ecdysozoa</taxon>
        <taxon>Arthropoda</taxon>
        <taxon>Hexapoda</taxon>
        <taxon>Insecta</taxon>
        <taxon>Pterygota</taxon>
        <taxon>Neoptera</taxon>
        <taxon>Endopterygota</taxon>
        <taxon>Diptera</taxon>
        <taxon>Nematocera</taxon>
        <taxon>Culicoidea</taxon>
        <taxon>Culicidae</taxon>
        <taxon>Culicinae</taxon>
        <taxon>Culicini</taxon>
        <taxon>Culex</taxon>
        <taxon>Culex</taxon>
    </lineage>
</organism>
<evidence type="ECO:0000256" key="1">
    <source>
        <dbReference type="SAM" id="MobiDB-lite"/>
    </source>
</evidence>